<organism evidence="2 3">
    <name type="scientific">Pleurodeles waltl</name>
    <name type="common">Iberian ribbed newt</name>
    <dbReference type="NCBI Taxonomy" id="8319"/>
    <lineage>
        <taxon>Eukaryota</taxon>
        <taxon>Metazoa</taxon>
        <taxon>Chordata</taxon>
        <taxon>Craniata</taxon>
        <taxon>Vertebrata</taxon>
        <taxon>Euteleostomi</taxon>
        <taxon>Amphibia</taxon>
        <taxon>Batrachia</taxon>
        <taxon>Caudata</taxon>
        <taxon>Salamandroidea</taxon>
        <taxon>Salamandridae</taxon>
        <taxon>Pleurodelinae</taxon>
        <taxon>Pleurodeles</taxon>
    </lineage>
</organism>
<evidence type="ECO:0000313" key="3">
    <source>
        <dbReference type="Proteomes" id="UP001066276"/>
    </source>
</evidence>
<protein>
    <submittedName>
        <fullName evidence="2">Uncharacterized protein</fullName>
    </submittedName>
</protein>
<comment type="caution">
    <text evidence="2">The sequence shown here is derived from an EMBL/GenBank/DDBJ whole genome shotgun (WGS) entry which is preliminary data.</text>
</comment>
<dbReference type="EMBL" id="JANPWB010000016">
    <property type="protein sequence ID" value="KAJ1081873.1"/>
    <property type="molecule type" value="Genomic_DNA"/>
</dbReference>
<name>A0AAV7KXU0_PLEWA</name>
<evidence type="ECO:0000256" key="1">
    <source>
        <dbReference type="SAM" id="MobiDB-lite"/>
    </source>
</evidence>
<evidence type="ECO:0000313" key="2">
    <source>
        <dbReference type="EMBL" id="KAJ1081873.1"/>
    </source>
</evidence>
<feature type="region of interest" description="Disordered" evidence="1">
    <location>
        <begin position="1"/>
        <end position="114"/>
    </location>
</feature>
<reference evidence="2" key="1">
    <citation type="journal article" date="2022" name="bioRxiv">
        <title>Sequencing and chromosome-scale assembly of the giantPleurodeles waltlgenome.</title>
        <authorList>
            <person name="Brown T."/>
            <person name="Elewa A."/>
            <person name="Iarovenko S."/>
            <person name="Subramanian E."/>
            <person name="Araus A.J."/>
            <person name="Petzold A."/>
            <person name="Susuki M."/>
            <person name="Suzuki K.-i.T."/>
            <person name="Hayashi T."/>
            <person name="Toyoda A."/>
            <person name="Oliveira C."/>
            <person name="Osipova E."/>
            <person name="Leigh N.D."/>
            <person name="Simon A."/>
            <person name="Yun M.H."/>
        </authorList>
    </citation>
    <scope>NUCLEOTIDE SEQUENCE</scope>
    <source>
        <strain evidence="2">20211129_DDA</strain>
        <tissue evidence="2">Liver</tissue>
    </source>
</reference>
<dbReference type="Proteomes" id="UP001066276">
    <property type="component" value="Chromosome 12"/>
</dbReference>
<sequence>MLHKAMWGMGRRDGEDQEGMSHGEEGEEGKGWFHKATGHILKGDKTQGNPRQGSHGQGAPASFEERGPALEAALLEWGKEEEGNTSNPREGLGERGVPRYHQEEETVRPCAAGRSNEGQLQRAVEWRIANLEAPRLLDTKRKQELGKRQCQERPPTLALGLVAGPADVFSLKMAHPVVSGKKEW</sequence>
<dbReference type="AlphaFoldDB" id="A0AAV7KXU0"/>
<feature type="compositionally biased region" description="Basic and acidic residues" evidence="1">
    <location>
        <begin position="91"/>
        <end position="107"/>
    </location>
</feature>
<proteinExistence type="predicted"/>
<accession>A0AAV7KXU0</accession>
<keyword evidence="3" id="KW-1185">Reference proteome</keyword>
<gene>
    <name evidence="2" type="ORF">NDU88_002046</name>
</gene>
<feature type="compositionally biased region" description="Basic and acidic residues" evidence="1">
    <location>
        <begin position="10"/>
        <end position="31"/>
    </location>
</feature>